<evidence type="ECO:0000313" key="1">
    <source>
        <dbReference type="EMBL" id="MFD1629243.1"/>
    </source>
</evidence>
<keyword evidence="2" id="KW-1185">Reference proteome</keyword>
<dbReference type="RefSeq" id="WP_379661624.1">
    <property type="nucleotide sequence ID" value="NZ_JBHUDG010000004.1"/>
</dbReference>
<accession>A0ABW4IAJ2</accession>
<protein>
    <submittedName>
        <fullName evidence="1">Uncharacterized protein</fullName>
    </submittedName>
</protein>
<name>A0ABW4IAJ2_9SPHI</name>
<comment type="caution">
    <text evidence="1">The sequence shown here is derived from an EMBL/GenBank/DDBJ whole genome shotgun (WGS) entry which is preliminary data.</text>
</comment>
<reference evidence="2" key="1">
    <citation type="journal article" date="2019" name="Int. J. Syst. Evol. Microbiol.">
        <title>The Global Catalogue of Microorganisms (GCM) 10K type strain sequencing project: providing services to taxonomists for standard genome sequencing and annotation.</title>
        <authorList>
            <consortium name="The Broad Institute Genomics Platform"/>
            <consortium name="The Broad Institute Genome Sequencing Center for Infectious Disease"/>
            <person name="Wu L."/>
            <person name="Ma J."/>
        </authorList>
    </citation>
    <scope>NUCLEOTIDE SEQUENCE [LARGE SCALE GENOMIC DNA]</scope>
    <source>
        <strain evidence="2">CCUG 53762</strain>
    </source>
</reference>
<dbReference type="EMBL" id="JBHUDG010000004">
    <property type="protein sequence ID" value="MFD1629243.1"/>
    <property type="molecule type" value="Genomic_DNA"/>
</dbReference>
<dbReference type="Proteomes" id="UP001597118">
    <property type="component" value="Unassembled WGS sequence"/>
</dbReference>
<organism evidence="1 2">
    <name type="scientific">Pseudopedobacter beijingensis</name>
    <dbReference type="NCBI Taxonomy" id="1207056"/>
    <lineage>
        <taxon>Bacteria</taxon>
        <taxon>Pseudomonadati</taxon>
        <taxon>Bacteroidota</taxon>
        <taxon>Sphingobacteriia</taxon>
        <taxon>Sphingobacteriales</taxon>
        <taxon>Sphingobacteriaceae</taxon>
        <taxon>Pseudopedobacter</taxon>
    </lineage>
</organism>
<sequence>MKIQPIIIVILLIFCGFTCKAQEVEVVNANPNDTTFTRVYNGVLVSDDFHVQSYKSIKVIADRSELLKLNLYPKPLMIIESDKTDIEYQIESRLFTNKIALIRSLDYPLVKRPIAIDGKIVALSSFTNISPSSIKSVSFSKKTVNDGVYTPFGVIEVMLY</sequence>
<gene>
    <name evidence="1" type="ORF">ACFSAH_05095</name>
</gene>
<proteinExistence type="predicted"/>
<evidence type="ECO:0000313" key="2">
    <source>
        <dbReference type="Proteomes" id="UP001597118"/>
    </source>
</evidence>